<protein>
    <submittedName>
        <fullName evidence="1">Uncharacterized protein</fullName>
    </submittedName>
</protein>
<evidence type="ECO:0000313" key="2">
    <source>
        <dbReference type="Proteomes" id="UP001387100"/>
    </source>
</evidence>
<gene>
    <name evidence="1" type="ORF">WDZ17_14760</name>
</gene>
<accession>A0ABU8RN97</accession>
<dbReference type="RefSeq" id="WP_339575938.1">
    <property type="nucleotide sequence ID" value="NZ_JBBIAA010000026.1"/>
</dbReference>
<proteinExistence type="predicted"/>
<dbReference type="EMBL" id="JBBIAA010000026">
    <property type="protein sequence ID" value="MEJ5946556.1"/>
    <property type="molecule type" value="Genomic_DNA"/>
</dbReference>
<dbReference type="Proteomes" id="UP001387100">
    <property type="component" value="Unassembled WGS sequence"/>
</dbReference>
<reference evidence="1 2" key="1">
    <citation type="journal article" date="2017" name="Int. J. Syst. Evol. Microbiol.">
        <title>Pseudokineococcus basanitobsidens sp. nov., isolated from volcanic rock.</title>
        <authorList>
            <person name="Lee D.W."/>
            <person name="Park M.Y."/>
            <person name="Kim J.J."/>
            <person name="Kim B.S."/>
        </authorList>
    </citation>
    <scope>NUCLEOTIDE SEQUENCE [LARGE SCALE GENOMIC DNA]</scope>
    <source>
        <strain evidence="1 2">DSM 103726</strain>
    </source>
</reference>
<name>A0ABU8RN97_9ACTN</name>
<comment type="caution">
    <text evidence="1">The sequence shown here is derived from an EMBL/GenBank/DDBJ whole genome shotgun (WGS) entry which is preliminary data.</text>
</comment>
<sequence>MVVNAHGTQRSTSGLLNEVDGVHAIPLPLARALPAEVRREVQERDEAFAPWRETASWLRAERHRCVTPLASNAP</sequence>
<evidence type="ECO:0000313" key="1">
    <source>
        <dbReference type="EMBL" id="MEJ5946556.1"/>
    </source>
</evidence>
<keyword evidence="2" id="KW-1185">Reference proteome</keyword>
<organism evidence="1 2">
    <name type="scientific">Pseudokineococcus basanitobsidens</name>
    <dbReference type="NCBI Taxonomy" id="1926649"/>
    <lineage>
        <taxon>Bacteria</taxon>
        <taxon>Bacillati</taxon>
        <taxon>Actinomycetota</taxon>
        <taxon>Actinomycetes</taxon>
        <taxon>Kineosporiales</taxon>
        <taxon>Kineosporiaceae</taxon>
        <taxon>Pseudokineococcus</taxon>
    </lineage>
</organism>